<dbReference type="SUPFAM" id="SSF52833">
    <property type="entry name" value="Thioredoxin-like"/>
    <property type="match status" value="1"/>
</dbReference>
<dbReference type="EMBL" id="MU001639">
    <property type="protein sequence ID" value="KAF2480668.1"/>
    <property type="molecule type" value="Genomic_DNA"/>
</dbReference>
<sequence>MYRSTSAVKMPMKLISATPSAYARINRIAFMEKGIDFELFNEVPWNLDTQTPTYNPLEKLPILIFEDGTHIYDSALIQEFIIKTYADKGPALVPQDLKGYLQARQIQTLAIGQMDAMALVFFEDSREVKSAEWKARQDRKVDGAMKAYDDYVQAAKGGWLVGGEYSIADIAVGCAAEWVDFFGIRPEWRKQHTHLAAWLEKLGQRDTFQKTQPVMFEMKERVV</sequence>
<dbReference type="SFLD" id="SFLDG00358">
    <property type="entry name" value="Main_(cytGST)"/>
    <property type="match status" value="1"/>
</dbReference>
<dbReference type="Gene3D" id="1.20.1050.10">
    <property type="match status" value="1"/>
</dbReference>
<dbReference type="InterPro" id="IPR040079">
    <property type="entry name" value="Glutathione_S-Trfase"/>
</dbReference>
<keyword evidence="4" id="KW-0808">Transferase</keyword>
<dbReference type="AlphaFoldDB" id="A0A6A6PKR4"/>
<dbReference type="InterPro" id="IPR004045">
    <property type="entry name" value="Glutathione_S-Trfase_N"/>
</dbReference>
<dbReference type="InterPro" id="IPR004046">
    <property type="entry name" value="GST_C"/>
</dbReference>
<evidence type="ECO:0000313" key="5">
    <source>
        <dbReference type="Proteomes" id="UP000799767"/>
    </source>
</evidence>
<protein>
    <submittedName>
        <fullName evidence="4">Glutathione S-transferase domain-containing protein</fullName>
    </submittedName>
</protein>
<dbReference type="Proteomes" id="UP000799767">
    <property type="component" value="Unassembled WGS sequence"/>
</dbReference>
<name>A0A6A6PKR4_9PEZI</name>
<evidence type="ECO:0000259" key="3">
    <source>
        <dbReference type="PROSITE" id="PS50405"/>
    </source>
</evidence>
<evidence type="ECO:0000313" key="4">
    <source>
        <dbReference type="EMBL" id="KAF2480668.1"/>
    </source>
</evidence>
<dbReference type="RefSeq" id="XP_033587238.1">
    <property type="nucleotide sequence ID" value="XM_033730069.1"/>
</dbReference>
<dbReference type="Gene3D" id="3.40.30.10">
    <property type="entry name" value="Glutaredoxin"/>
    <property type="match status" value="1"/>
</dbReference>
<dbReference type="InterPro" id="IPR010987">
    <property type="entry name" value="Glutathione-S-Trfase_C-like"/>
</dbReference>
<dbReference type="PANTHER" id="PTHR44051">
    <property type="entry name" value="GLUTATHIONE S-TRANSFERASE-RELATED"/>
    <property type="match status" value="1"/>
</dbReference>
<reference evidence="4" key="1">
    <citation type="journal article" date="2020" name="Stud. Mycol.">
        <title>101 Dothideomycetes genomes: a test case for predicting lifestyles and emergence of pathogens.</title>
        <authorList>
            <person name="Haridas S."/>
            <person name="Albert R."/>
            <person name="Binder M."/>
            <person name="Bloem J."/>
            <person name="Labutti K."/>
            <person name="Salamov A."/>
            <person name="Andreopoulos B."/>
            <person name="Baker S."/>
            <person name="Barry K."/>
            <person name="Bills G."/>
            <person name="Bluhm B."/>
            <person name="Cannon C."/>
            <person name="Castanera R."/>
            <person name="Culley D."/>
            <person name="Daum C."/>
            <person name="Ezra D."/>
            <person name="Gonzalez J."/>
            <person name="Henrissat B."/>
            <person name="Kuo A."/>
            <person name="Liang C."/>
            <person name="Lipzen A."/>
            <person name="Lutzoni F."/>
            <person name="Magnuson J."/>
            <person name="Mondo S."/>
            <person name="Nolan M."/>
            <person name="Ohm R."/>
            <person name="Pangilinan J."/>
            <person name="Park H.-J."/>
            <person name="Ramirez L."/>
            <person name="Alfaro M."/>
            <person name="Sun H."/>
            <person name="Tritt A."/>
            <person name="Yoshinaga Y."/>
            <person name="Zwiers L.-H."/>
            <person name="Turgeon B."/>
            <person name="Goodwin S."/>
            <person name="Spatafora J."/>
            <person name="Crous P."/>
            <person name="Grigoriev I."/>
        </authorList>
    </citation>
    <scope>NUCLEOTIDE SEQUENCE</scope>
    <source>
        <strain evidence="4">CBS 113389</strain>
    </source>
</reference>
<dbReference type="GeneID" id="54471071"/>
<dbReference type="InterPro" id="IPR036282">
    <property type="entry name" value="Glutathione-S-Trfase_C_sf"/>
</dbReference>
<dbReference type="PANTHER" id="PTHR44051:SF8">
    <property type="entry name" value="GLUTATHIONE S-TRANSFERASE GSTA"/>
    <property type="match status" value="1"/>
</dbReference>
<proteinExistence type="inferred from homology"/>
<keyword evidence="5" id="KW-1185">Reference proteome</keyword>
<dbReference type="SFLD" id="SFLDS00019">
    <property type="entry name" value="Glutathione_Transferase_(cytos"/>
    <property type="match status" value="1"/>
</dbReference>
<dbReference type="OrthoDB" id="249703at2759"/>
<dbReference type="PROSITE" id="PS50404">
    <property type="entry name" value="GST_NTER"/>
    <property type="match status" value="1"/>
</dbReference>
<dbReference type="PROSITE" id="PS50405">
    <property type="entry name" value="GST_CTER"/>
    <property type="match status" value="1"/>
</dbReference>
<dbReference type="GO" id="GO:0016740">
    <property type="term" value="F:transferase activity"/>
    <property type="evidence" value="ECO:0007669"/>
    <property type="project" value="UniProtKB-KW"/>
</dbReference>
<organism evidence="4 5">
    <name type="scientific">Neohortaea acidophila</name>
    <dbReference type="NCBI Taxonomy" id="245834"/>
    <lineage>
        <taxon>Eukaryota</taxon>
        <taxon>Fungi</taxon>
        <taxon>Dikarya</taxon>
        <taxon>Ascomycota</taxon>
        <taxon>Pezizomycotina</taxon>
        <taxon>Dothideomycetes</taxon>
        <taxon>Dothideomycetidae</taxon>
        <taxon>Mycosphaerellales</taxon>
        <taxon>Teratosphaeriaceae</taxon>
        <taxon>Neohortaea</taxon>
    </lineage>
</organism>
<evidence type="ECO:0000259" key="2">
    <source>
        <dbReference type="PROSITE" id="PS50404"/>
    </source>
</evidence>
<accession>A0A6A6PKR4</accession>
<comment type="similarity">
    <text evidence="1">Belongs to the GST superfamily.</text>
</comment>
<evidence type="ECO:0000256" key="1">
    <source>
        <dbReference type="ARBA" id="ARBA00007409"/>
    </source>
</evidence>
<dbReference type="InterPro" id="IPR036249">
    <property type="entry name" value="Thioredoxin-like_sf"/>
</dbReference>
<dbReference type="SUPFAM" id="SSF47616">
    <property type="entry name" value="GST C-terminal domain-like"/>
    <property type="match status" value="1"/>
</dbReference>
<feature type="domain" description="GST C-terminal" evidence="3">
    <location>
        <begin position="96"/>
        <end position="223"/>
    </location>
</feature>
<gene>
    <name evidence="4" type="ORF">BDY17DRAFT_197520</name>
</gene>
<dbReference type="Pfam" id="PF00043">
    <property type="entry name" value="GST_C"/>
    <property type="match status" value="1"/>
</dbReference>
<dbReference type="Pfam" id="PF13409">
    <property type="entry name" value="GST_N_2"/>
    <property type="match status" value="1"/>
</dbReference>
<feature type="domain" description="GST N-terminal" evidence="2">
    <location>
        <begin position="10"/>
        <end position="89"/>
    </location>
</feature>